<reference evidence="2 3" key="1">
    <citation type="journal article" date="2017" name="Nat. Commun.">
        <title>Genome assembly with in vitro proximity ligation data and whole-genome triplication in lettuce.</title>
        <authorList>
            <person name="Reyes-Chin-Wo S."/>
            <person name="Wang Z."/>
            <person name="Yang X."/>
            <person name="Kozik A."/>
            <person name="Arikit S."/>
            <person name="Song C."/>
            <person name="Xia L."/>
            <person name="Froenicke L."/>
            <person name="Lavelle D.O."/>
            <person name="Truco M.J."/>
            <person name="Xia R."/>
            <person name="Zhu S."/>
            <person name="Xu C."/>
            <person name="Xu H."/>
            <person name="Xu X."/>
            <person name="Cox K."/>
            <person name="Korf I."/>
            <person name="Meyers B.C."/>
            <person name="Michelmore R.W."/>
        </authorList>
    </citation>
    <scope>NUCLEOTIDE SEQUENCE [LARGE SCALE GENOMIC DNA]</scope>
    <source>
        <strain evidence="3">cv. Salinas</strain>
        <tissue evidence="2">Seedlings</tissue>
    </source>
</reference>
<feature type="compositionally biased region" description="Basic residues" evidence="1">
    <location>
        <begin position="1"/>
        <end position="10"/>
    </location>
</feature>
<name>A0A9R1WCR2_LACSA</name>
<dbReference type="Proteomes" id="UP000235145">
    <property type="component" value="Unassembled WGS sequence"/>
</dbReference>
<dbReference type="AlphaFoldDB" id="A0A9R1WCR2"/>
<feature type="compositionally biased region" description="Basic and acidic residues" evidence="1">
    <location>
        <begin position="64"/>
        <end position="82"/>
    </location>
</feature>
<gene>
    <name evidence="2" type="ORF">LSAT_V11C200101010</name>
</gene>
<feature type="region of interest" description="Disordered" evidence="1">
    <location>
        <begin position="64"/>
        <end position="94"/>
    </location>
</feature>
<feature type="region of interest" description="Disordered" evidence="1">
    <location>
        <begin position="1"/>
        <end position="20"/>
    </location>
</feature>
<protein>
    <submittedName>
        <fullName evidence="2">Uncharacterized protein</fullName>
    </submittedName>
</protein>
<evidence type="ECO:0000313" key="3">
    <source>
        <dbReference type="Proteomes" id="UP000235145"/>
    </source>
</evidence>
<evidence type="ECO:0000313" key="2">
    <source>
        <dbReference type="EMBL" id="KAJ0221339.1"/>
    </source>
</evidence>
<comment type="caution">
    <text evidence="2">The sequence shown here is derived from an EMBL/GenBank/DDBJ whole genome shotgun (WGS) entry which is preliminary data.</text>
</comment>
<organism evidence="2 3">
    <name type="scientific">Lactuca sativa</name>
    <name type="common">Garden lettuce</name>
    <dbReference type="NCBI Taxonomy" id="4236"/>
    <lineage>
        <taxon>Eukaryota</taxon>
        <taxon>Viridiplantae</taxon>
        <taxon>Streptophyta</taxon>
        <taxon>Embryophyta</taxon>
        <taxon>Tracheophyta</taxon>
        <taxon>Spermatophyta</taxon>
        <taxon>Magnoliopsida</taxon>
        <taxon>eudicotyledons</taxon>
        <taxon>Gunneridae</taxon>
        <taxon>Pentapetalae</taxon>
        <taxon>asterids</taxon>
        <taxon>campanulids</taxon>
        <taxon>Asterales</taxon>
        <taxon>Asteraceae</taxon>
        <taxon>Cichorioideae</taxon>
        <taxon>Cichorieae</taxon>
        <taxon>Lactucinae</taxon>
        <taxon>Lactuca</taxon>
    </lineage>
</organism>
<sequence length="225" mass="25209">MQSRRRRCRGQSRPSREGKMATISGTIITPDICLEVLKKEIDEKQLVGNIVEIAKYPKAKFDAAKHHPKYQKDGGKDREKGWRYSPSPGPTHAPTAKADIPIKEHWDPNDPLHITDFVSQHRVKQVYIDNGSKVNMIHEHCLHQQPIEWKTTSSHRAIAHYKGDNKGDRILGCQSPGRAQHSLKLACAFPAATILSTLHGVLKFNMSDGSAMVLTTKTEVGHDVQ</sequence>
<proteinExistence type="predicted"/>
<dbReference type="EMBL" id="NBSK02000002">
    <property type="protein sequence ID" value="KAJ0221339.1"/>
    <property type="molecule type" value="Genomic_DNA"/>
</dbReference>
<accession>A0A9R1WCR2</accession>
<evidence type="ECO:0000256" key="1">
    <source>
        <dbReference type="SAM" id="MobiDB-lite"/>
    </source>
</evidence>
<keyword evidence="3" id="KW-1185">Reference proteome</keyword>